<dbReference type="AlphaFoldDB" id="A0AAN0NJ30"/>
<sequence>MPDQTPNLAMPFIQPAQAQKHVTHNEAIELLDVVVQLTLESVGATAPPGTATEGQAWIVGDAATGDWSGQDGMIAGWHGGGWLYVTPQEGWRAWVVDAGMIMVLVGDSWQAAASLENIAGIGINASFDAINRLSVSAAATLLSHEGAGHQVKINKAAATDTASLLYQSGFSGRAELGLAGNDDLSIKVSDDGASFVNALTIPAATGHVQVDQLLRLTPGIPPVTPTAGDIYFDAATTKLRCYDGTGWQDLF</sequence>
<keyword evidence="2" id="KW-1185">Reference proteome</keyword>
<evidence type="ECO:0000313" key="2">
    <source>
        <dbReference type="Proteomes" id="UP001470809"/>
    </source>
</evidence>
<evidence type="ECO:0000313" key="1">
    <source>
        <dbReference type="EMBL" id="WZU67816.1"/>
    </source>
</evidence>
<reference evidence="2" key="1">
    <citation type="submission" date="2024-04" db="EMBL/GenBank/DDBJ databases">
        <title>Phylogenomic analyses of a clade within the roseobacter group suggest taxonomic reassignments of species of the genera Aestuariivita, Citreicella, Loktanella, Nautella, Pelagibaca, Ruegeria, Thalassobius, Thiobacimonas and Tropicibacter, and the proposal o.</title>
        <authorList>
            <person name="Jeon C.O."/>
        </authorList>
    </citation>
    <scope>NUCLEOTIDE SEQUENCE [LARGE SCALE GENOMIC DNA]</scope>
    <source>
        <strain evidence="2">SS1-5</strain>
    </source>
</reference>
<dbReference type="Pfam" id="PF10983">
    <property type="entry name" value="DUF2793"/>
    <property type="match status" value="1"/>
</dbReference>
<gene>
    <name evidence="1" type="ORF">AABB31_02315</name>
</gene>
<dbReference type="KEGG" id="yrh:AABB31_02315"/>
<protein>
    <submittedName>
        <fullName evidence="1">DUF2793 domain-containing protein</fullName>
    </submittedName>
</protein>
<dbReference type="Proteomes" id="UP001470809">
    <property type="component" value="Chromosome"/>
</dbReference>
<dbReference type="InterPro" id="IPR021251">
    <property type="entry name" value="DUF2793"/>
</dbReference>
<dbReference type="EMBL" id="CP151767">
    <property type="protein sequence ID" value="WZU67816.1"/>
    <property type="molecule type" value="Genomic_DNA"/>
</dbReference>
<name>A0AAN0NJ30_9RHOB</name>
<organism evidence="1 2">
    <name type="scientific">Yoonia rhodophyticola</name>
    <dbReference type="NCBI Taxonomy" id="3137370"/>
    <lineage>
        <taxon>Bacteria</taxon>
        <taxon>Pseudomonadati</taxon>
        <taxon>Pseudomonadota</taxon>
        <taxon>Alphaproteobacteria</taxon>
        <taxon>Rhodobacterales</taxon>
        <taxon>Paracoccaceae</taxon>
        <taxon>Yoonia</taxon>
    </lineage>
</organism>
<proteinExistence type="predicted"/>
<dbReference type="RefSeq" id="WP_342077115.1">
    <property type="nucleotide sequence ID" value="NZ_CP151767.2"/>
</dbReference>
<reference evidence="1 2" key="2">
    <citation type="submission" date="2024-08" db="EMBL/GenBank/DDBJ databases">
        <title>Phylogenomic analyses of a clade within the roseobacter group suggest taxonomic reassignments of species of the genera Aestuariivita, Citreicella, Loktanella, Nautella, Pelagibaca, Ruegeria, Thalassobius, Thiobacimonas and Tropicibacter, and the proposal o.</title>
        <authorList>
            <person name="Jeon C.O."/>
        </authorList>
    </citation>
    <scope>NUCLEOTIDE SEQUENCE [LARGE SCALE GENOMIC DNA]</scope>
    <source>
        <strain evidence="1 2">SS1-5</strain>
    </source>
</reference>
<accession>A0AAN0NJ30</accession>